<proteinExistence type="predicted"/>
<dbReference type="SMART" id="SM00220">
    <property type="entry name" value="S_TKc"/>
    <property type="match status" value="1"/>
</dbReference>
<dbReference type="Pfam" id="PF00069">
    <property type="entry name" value="Pkinase"/>
    <property type="match status" value="1"/>
</dbReference>
<comment type="caution">
    <text evidence="3">The sequence shown here is derived from an EMBL/GenBank/DDBJ whole genome shotgun (WGS) entry which is preliminary data.</text>
</comment>
<feature type="compositionally biased region" description="Polar residues" evidence="1">
    <location>
        <begin position="1"/>
        <end position="14"/>
    </location>
</feature>
<dbReference type="EMBL" id="JACGCM010000671">
    <property type="protein sequence ID" value="KAF6168961.1"/>
    <property type="molecule type" value="Genomic_DNA"/>
</dbReference>
<dbReference type="PROSITE" id="PS00108">
    <property type="entry name" value="PROTEIN_KINASE_ST"/>
    <property type="match status" value="1"/>
</dbReference>
<accession>A0A7J7NP47</accession>
<protein>
    <recommendedName>
        <fullName evidence="2">Protein kinase domain-containing protein</fullName>
    </recommendedName>
</protein>
<gene>
    <name evidence="3" type="ORF">GIB67_038458</name>
</gene>
<dbReference type="PROSITE" id="PS50011">
    <property type="entry name" value="PROTEIN_KINASE_DOM"/>
    <property type="match status" value="1"/>
</dbReference>
<dbReference type="PANTHER" id="PTHR44329">
    <property type="entry name" value="SERINE/THREONINE-PROTEIN KINASE TNNI3K-RELATED"/>
    <property type="match status" value="1"/>
</dbReference>
<organism evidence="3 4">
    <name type="scientific">Kingdonia uniflora</name>
    <dbReference type="NCBI Taxonomy" id="39325"/>
    <lineage>
        <taxon>Eukaryota</taxon>
        <taxon>Viridiplantae</taxon>
        <taxon>Streptophyta</taxon>
        <taxon>Embryophyta</taxon>
        <taxon>Tracheophyta</taxon>
        <taxon>Spermatophyta</taxon>
        <taxon>Magnoliopsida</taxon>
        <taxon>Ranunculales</taxon>
        <taxon>Circaeasteraceae</taxon>
        <taxon>Kingdonia</taxon>
    </lineage>
</organism>
<evidence type="ECO:0000313" key="3">
    <source>
        <dbReference type="EMBL" id="KAF6168961.1"/>
    </source>
</evidence>
<dbReference type="InterPro" id="IPR000719">
    <property type="entry name" value="Prot_kinase_dom"/>
</dbReference>
<evidence type="ECO:0000256" key="1">
    <source>
        <dbReference type="SAM" id="MobiDB-lite"/>
    </source>
</evidence>
<reference evidence="3 4" key="1">
    <citation type="journal article" date="2020" name="IScience">
        <title>Genome Sequencing of the Endangered Kingdonia uniflora (Circaeasteraceae, Ranunculales) Reveals Potential Mechanisms of Evolutionary Specialization.</title>
        <authorList>
            <person name="Sun Y."/>
            <person name="Deng T."/>
            <person name="Zhang A."/>
            <person name="Moore M.J."/>
            <person name="Landis J.B."/>
            <person name="Lin N."/>
            <person name="Zhang H."/>
            <person name="Zhang X."/>
            <person name="Huang J."/>
            <person name="Zhang X."/>
            <person name="Sun H."/>
            <person name="Wang H."/>
        </authorList>
    </citation>
    <scope>NUCLEOTIDE SEQUENCE [LARGE SCALE GENOMIC DNA]</scope>
    <source>
        <strain evidence="3">TB1705</strain>
        <tissue evidence="3">Leaf</tissue>
    </source>
</reference>
<dbReference type="OrthoDB" id="1668230at2759"/>
<dbReference type="InterPro" id="IPR001245">
    <property type="entry name" value="Ser-Thr/Tyr_kinase_cat_dom"/>
</dbReference>
<evidence type="ECO:0000313" key="4">
    <source>
        <dbReference type="Proteomes" id="UP000541444"/>
    </source>
</evidence>
<feature type="domain" description="Protein kinase" evidence="2">
    <location>
        <begin position="62"/>
        <end position="276"/>
    </location>
</feature>
<dbReference type="InterPro" id="IPR011009">
    <property type="entry name" value="Kinase-like_dom_sf"/>
</dbReference>
<dbReference type="InterPro" id="IPR051681">
    <property type="entry name" value="Ser/Thr_Kinases-Pseudokinases"/>
</dbReference>
<sequence length="276" mass="31722">METSDSVSASSSGPLNDFSYIKSSEKSKSKKDSAWTKFFDHGAGKVTAVETVDDWTIDLSKLFLGIRFACGAHNRLYRGIYKNEFVAVKMIRLPEDDENGKMSARLEKQFHREVTLLSRLYHRNVIKLVGGYRYLPVFCIINEYLSGNSLRAFLYKLEYKSQPLQKLIPISLDIARRMAYIHSQGVIHRDLKLENILFDQDFHLKVTDFGIACEELLCDSLAEDPGTYRWMTPEMIKHKSYGRKVDAYSFGLLLWEMVAGVVPKLSDWRSHKLGVM</sequence>
<dbReference type="SUPFAM" id="SSF56112">
    <property type="entry name" value="Protein kinase-like (PK-like)"/>
    <property type="match status" value="1"/>
</dbReference>
<dbReference type="Gene3D" id="1.10.510.10">
    <property type="entry name" value="Transferase(Phosphotransferase) domain 1"/>
    <property type="match status" value="1"/>
</dbReference>
<dbReference type="Gene3D" id="3.30.200.20">
    <property type="entry name" value="Phosphorylase Kinase, domain 1"/>
    <property type="match status" value="1"/>
</dbReference>
<dbReference type="InterPro" id="IPR008271">
    <property type="entry name" value="Ser/Thr_kinase_AS"/>
</dbReference>
<dbReference type="GO" id="GO:0005524">
    <property type="term" value="F:ATP binding"/>
    <property type="evidence" value="ECO:0007669"/>
    <property type="project" value="InterPro"/>
</dbReference>
<dbReference type="PRINTS" id="PR00109">
    <property type="entry name" value="TYRKINASE"/>
</dbReference>
<feature type="region of interest" description="Disordered" evidence="1">
    <location>
        <begin position="1"/>
        <end position="26"/>
    </location>
</feature>
<evidence type="ECO:0000259" key="2">
    <source>
        <dbReference type="PROSITE" id="PS50011"/>
    </source>
</evidence>
<dbReference type="AlphaFoldDB" id="A0A7J7NP47"/>
<dbReference type="Proteomes" id="UP000541444">
    <property type="component" value="Unassembled WGS sequence"/>
</dbReference>
<keyword evidence="4" id="KW-1185">Reference proteome</keyword>
<dbReference type="PANTHER" id="PTHR44329:SF73">
    <property type="entry name" value="OS01G0201200 PROTEIN"/>
    <property type="match status" value="1"/>
</dbReference>
<dbReference type="GO" id="GO:0004674">
    <property type="term" value="F:protein serine/threonine kinase activity"/>
    <property type="evidence" value="ECO:0007669"/>
    <property type="project" value="TreeGrafter"/>
</dbReference>
<name>A0A7J7NP47_9MAGN</name>